<protein>
    <recommendedName>
        <fullName evidence="4">DUF2905 domain-containing protein</fullName>
    </recommendedName>
</protein>
<evidence type="ECO:0000256" key="1">
    <source>
        <dbReference type="SAM" id="Phobius"/>
    </source>
</evidence>
<sequence length="88" mass="9687">MPPEMPEWTAIGKLMIGIGLLIVGVGVLLVAVDRIAGLGSLFGWLGKLPGDLSYKRENFSFYFPLGTSIVLSVVLSLLFYVLGWLFRR</sequence>
<feature type="transmembrane region" description="Helical" evidence="1">
    <location>
        <begin position="61"/>
        <end position="86"/>
    </location>
</feature>
<dbReference type="PANTHER" id="PTHR36443">
    <property type="entry name" value="BSR5223 PROTEIN"/>
    <property type="match status" value="1"/>
</dbReference>
<dbReference type="STRING" id="1715989.NITINOP_0095"/>
<evidence type="ECO:0000313" key="2">
    <source>
        <dbReference type="EMBL" id="CUQ65071.1"/>
    </source>
</evidence>
<keyword evidence="1" id="KW-0472">Membrane</keyword>
<feature type="transmembrane region" description="Helical" evidence="1">
    <location>
        <begin position="12"/>
        <end position="32"/>
    </location>
</feature>
<reference evidence="3" key="1">
    <citation type="submission" date="2015-09" db="EMBL/GenBank/DDBJ databases">
        <authorList>
            <person name="Daims H."/>
        </authorList>
    </citation>
    <scope>NUCLEOTIDE SEQUENCE [LARGE SCALE GENOMIC DNA]</scope>
</reference>
<dbReference type="EMBL" id="LN885086">
    <property type="protein sequence ID" value="CUQ65071.1"/>
    <property type="molecule type" value="Genomic_DNA"/>
</dbReference>
<organism evidence="2 3">
    <name type="scientific">Candidatus Nitrospira inopinata</name>
    <dbReference type="NCBI Taxonomy" id="1715989"/>
    <lineage>
        <taxon>Bacteria</taxon>
        <taxon>Pseudomonadati</taxon>
        <taxon>Nitrospirota</taxon>
        <taxon>Nitrospiria</taxon>
        <taxon>Nitrospirales</taxon>
        <taxon>Nitrospiraceae</taxon>
        <taxon>Nitrospira</taxon>
    </lineage>
</organism>
<dbReference type="KEGG" id="nio:NITINOP_0095"/>
<dbReference type="RefSeq" id="WP_231908697.1">
    <property type="nucleotide sequence ID" value="NZ_LN885086.1"/>
</dbReference>
<evidence type="ECO:0000313" key="3">
    <source>
        <dbReference type="Proteomes" id="UP000066284"/>
    </source>
</evidence>
<dbReference type="Proteomes" id="UP000066284">
    <property type="component" value="Chromosome 1"/>
</dbReference>
<keyword evidence="1" id="KW-0812">Transmembrane</keyword>
<dbReference type="InterPro" id="IPR021320">
    <property type="entry name" value="DUF2905"/>
</dbReference>
<evidence type="ECO:0008006" key="4">
    <source>
        <dbReference type="Google" id="ProtNLM"/>
    </source>
</evidence>
<accession>A0A0S4KMW5</accession>
<dbReference type="Pfam" id="PF11146">
    <property type="entry name" value="DUF2905"/>
    <property type="match status" value="1"/>
</dbReference>
<dbReference type="PANTHER" id="PTHR36443:SF1">
    <property type="entry name" value="BSR5223 PROTEIN"/>
    <property type="match status" value="1"/>
</dbReference>
<name>A0A0S4KMW5_9BACT</name>
<keyword evidence="1" id="KW-1133">Transmembrane helix</keyword>
<proteinExistence type="predicted"/>
<gene>
    <name evidence="2" type="ORF">NITINOP_0095</name>
</gene>
<dbReference type="AlphaFoldDB" id="A0A0S4KMW5"/>
<keyword evidence="3" id="KW-1185">Reference proteome</keyword>